<organism evidence="11 12">
    <name type="scientific">Neorhodopirellula lusitana</name>
    <dbReference type="NCBI Taxonomy" id="445327"/>
    <lineage>
        <taxon>Bacteria</taxon>
        <taxon>Pseudomonadati</taxon>
        <taxon>Planctomycetota</taxon>
        <taxon>Planctomycetia</taxon>
        <taxon>Pirellulales</taxon>
        <taxon>Pirellulaceae</taxon>
        <taxon>Neorhodopirellula</taxon>
    </lineage>
</organism>
<dbReference type="RefSeq" id="WP_283431673.1">
    <property type="nucleotide sequence ID" value="NZ_FXUG01000002.1"/>
</dbReference>
<dbReference type="InterPro" id="IPR001173">
    <property type="entry name" value="Glyco_trans_2-like"/>
</dbReference>
<sequence length="426" mass="46463">MNTDLASTSPAAFDAAVHATERLSKNRPIGNDGSLMTQQQPGEAGDATTPDLSIVVPAMNEEDSLKTLHKRVNEVCKANQKSVEIIFIDDGSTDATWNRMCELASDDSDRTQLTRAIRFRRNFGKAAALSAGFSVARGDIVLTMDADLQDDPNEIPRFIEAIQGTNRNQNTDNHPNGKKLDVVSGWKRVRHDPWHKVLPSRVFNAMVSKLTGVKLHDHNCGFKAYRRKVLQEVDLYGERHRFIPVLAAARGWRVGEIEVLHHPREHGVSKYGVSRIGKGFLDLMSIYLVTGYGRRPLHLIGSAGLVCFALGTAGMFYLSARWVISRIGEGEPLHLHATAIFYYCILAVLLGAQCVLAGLIAELIVSASAARDRSLRWLQVFNHGANASADPALPPASYSVSAVSGFQPNSGPANTIDESAPGESDS</sequence>
<dbReference type="PANTHER" id="PTHR48090">
    <property type="entry name" value="UNDECAPRENYL-PHOSPHATE 4-DEOXY-4-FORMAMIDO-L-ARABINOSE TRANSFERASE-RELATED"/>
    <property type="match status" value="1"/>
</dbReference>
<keyword evidence="3" id="KW-0808">Transferase</keyword>
<keyword evidence="5" id="KW-0448">Lipopolysaccharide biosynthesis</keyword>
<dbReference type="InterPro" id="IPR050256">
    <property type="entry name" value="Glycosyltransferase_2"/>
</dbReference>
<feature type="region of interest" description="Disordered" evidence="8">
    <location>
        <begin position="23"/>
        <end position="49"/>
    </location>
</feature>
<keyword evidence="1" id="KW-1003">Cell membrane</keyword>
<evidence type="ECO:0000256" key="8">
    <source>
        <dbReference type="SAM" id="MobiDB-lite"/>
    </source>
</evidence>
<dbReference type="SUPFAM" id="SSF53448">
    <property type="entry name" value="Nucleotide-diphospho-sugar transferases"/>
    <property type="match status" value="1"/>
</dbReference>
<reference evidence="11 12" key="1">
    <citation type="submission" date="2017-05" db="EMBL/GenBank/DDBJ databases">
        <authorList>
            <person name="Varghese N."/>
            <person name="Submissions S."/>
        </authorList>
    </citation>
    <scope>NUCLEOTIDE SEQUENCE [LARGE SCALE GENOMIC DNA]</scope>
    <source>
        <strain evidence="11 12">DSM 25457</strain>
    </source>
</reference>
<dbReference type="InterPro" id="IPR029044">
    <property type="entry name" value="Nucleotide-diphossugar_trans"/>
</dbReference>
<keyword evidence="6 9" id="KW-1133">Transmembrane helix</keyword>
<proteinExistence type="predicted"/>
<dbReference type="GO" id="GO:0016757">
    <property type="term" value="F:glycosyltransferase activity"/>
    <property type="evidence" value="ECO:0007669"/>
    <property type="project" value="UniProtKB-KW"/>
</dbReference>
<evidence type="ECO:0000259" key="10">
    <source>
        <dbReference type="Pfam" id="PF00535"/>
    </source>
</evidence>
<keyword evidence="7 9" id="KW-0472">Membrane</keyword>
<feature type="transmembrane region" description="Helical" evidence="9">
    <location>
        <begin position="297"/>
        <end position="320"/>
    </location>
</feature>
<evidence type="ECO:0000256" key="1">
    <source>
        <dbReference type="ARBA" id="ARBA00022475"/>
    </source>
</evidence>
<dbReference type="PANTHER" id="PTHR48090:SF3">
    <property type="entry name" value="UNDECAPRENYL-PHOSPHATE 4-DEOXY-4-FORMAMIDO-L-ARABINOSE TRANSFERASE"/>
    <property type="match status" value="1"/>
</dbReference>
<dbReference type="Gene3D" id="3.90.550.10">
    <property type="entry name" value="Spore Coat Polysaccharide Biosynthesis Protein SpsA, Chain A"/>
    <property type="match status" value="1"/>
</dbReference>
<keyword evidence="12" id="KW-1185">Reference proteome</keyword>
<evidence type="ECO:0000256" key="3">
    <source>
        <dbReference type="ARBA" id="ARBA00022679"/>
    </source>
</evidence>
<evidence type="ECO:0000256" key="5">
    <source>
        <dbReference type="ARBA" id="ARBA00022985"/>
    </source>
</evidence>
<dbReference type="CDD" id="cd04187">
    <property type="entry name" value="DPM1_like_bac"/>
    <property type="match status" value="1"/>
</dbReference>
<feature type="transmembrane region" description="Helical" evidence="9">
    <location>
        <begin position="340"/>
        <end position="365"/>
    </location>
</feature>
<evidence type="ECO:0000256" key="7">
    <source>
        <dbReference type="ARBA" id="ARBA00023136"/>
    </source>
</evidence>
<gene>
    <name evidence="11" type="ORF">SAMN06265222_102357</name>
</gene>
<evidence type="ECO:0000313" key="12">
    <source>
        <dbReference type="Proteomes" id="UP001158067"/>
    </source>
</evidence>
<dbReference type="Proteomes" id="UP001158067">
    <property type="component" value="Unassembled WGS sequence"/>
</dbReference>
<accession>A0ABY1PWJ7</accession>
<dbReference type="Pfam" id="PF00535">
    <property type="entry name" value="Glycos_transf_2"/>
    <property type="match status" value="1"/>
</dbReference>
<name>A0ABY1PWJ7_9BACT</name>
<dbReference type="EMBL" id="FXUG01000002">
    <property type="protein sequence ID" value="SMP47894.1"/>
    <property type="molecule type" value="Genomic_DNA"/>
</dbReference>
<feature type="domain" description="Glycosyltransferase 2-like" evidence="10">
    <location>
        <begin position="53"/>
        <end position="233"/>
    </location>
</feature>
<evidence type="ECO:0000313" key="11">
    <source>
        <dbReference type="EMBL" id="SMP47894.1"/>
    </source>
</evidence>
<evidence type="ECO:0000256" key="2">
    <source>
        <dbReference type="ARBA" id="ARBA00022676"/>
    </source>
</evidence>
<evidence type="ECO:0000256" key="9">
    <source>
        <dbReference type="SAM" id="Phobius"/>
    </source>
</evidence>
<comment type="caution">
    <text evidence="11">The sequence shown here is derived from an EMBL/GenBank/DDBJ whole genome shotgun (WGS) entry which is preliminary data.</text>
</comment>
<evidence type="ECO:0000256" key="4">
    <source>
        <dbReference type="ARBA" id="ARBA00022692"/>
    </source>
</evidence>
<keyword evidence="2 11" id="KW-0328">Glycosyltransferase</keyword>
<evidence type="ECO:0000256" key="6">
    <source>
        <dbReference type="ARBA" id="ARBA00022989"/>
    </source>
</evidence>
<keyword evidence="4 9" id="KW-0812">Transmembrane</keyword>
<protein>
    <submittedName>
        <fullName evidence="11">Dolichol-phosphate mannosyltransferase</fullName>
    </submittedName>
</protein>